<dbReference type="Proteomes" id="UP000245119">
    <property type="component" value="Linkage Group LG3"/>
</dbReference>
<dbReference type="SUPFAM" id="SSF55200">
    <property type="entry name" value="Translation initiation factor IF3, C-terminal domain"/>
    <property type="match status" value="1"/>
</dbReference>
<comment type="catalytic activity">
    <reaction evidence="7">
        <text>a medium-chain fatty acid + ATP + CoA = a medium-chain fatty acyl-CoA + AMP + diphosphate</text>
        <dbReference type="Rhea" id="RHEA:48340"/>
        <dbReference type="ChEBI" id="CHEBI:30616"/>
        <dbReference type="ChEBI" id="CHEBI:33019"/>
        <dbReference type="ChEBI" id="CHEBI:57287"/>
        <dbReference type="ChEBI" id="CHEBI:59558"/>
        <dbReference type="ChEBI" id="CHEBI:90546"/>
        <dbReference type="ChEBI" id="CHEBI:456215"/>
        <dbReference type="EC" id="6.2.1.2"/>
    </reaction>
</comment>
<dbReference type="OrthoDB" id="10253115at2759"/>
<dbReference type="Gene3D" id="3.30.110.10">
    <property type="entry name" value="Translation initiation factor 3 (IF-3), C-terminal domain"/>
    <property type="match status" value="1"/>
</dbReference>
<dbReference type="EMBL" id="PZQS01000003">
    <property type="protein sequence ID" value="PVD34464.1"/>
    <property type="molecule type" value="Genomic_DNA"/>
</dbReference>
<evidence type="ECO:0000256" key="2">
    <source>
        <dbReference type="ARBA" id="ARBA00022598"/>
    </source>
</evidence>
<dbReference type="SUPFAM" id="SSF56801">
    <property type="entry name" value="Acetyl-CoA synthetase-like"/>
    <property type="match status" value="1"/>
</dbReference>
<evidence type="ECO:0000313" key="10">
    <source>
        <dbReference type="EMBL" id="PVD34464.1"/>
    </source>
</evidence>
<comment type="function">
    <text evidence="3">Acyl-CoA synthases catalyze the initial reaction in fatty acid metabolism, by forming a thioester with CoA. Has some preference toward medium-chain substrates. Plays a role in adipocyte differentiation.</text>
</comment>
<dbReference type="InterPro" id="IPR020845">
    <property type="entry name" value="AMP-binding_CS"/>
</dbReference>
<dbReference type="Pfam" id="PF00501">
    <property type="entry name" value="AMP-binding"/>
    <property type="match status" value="1"/>
</dbReference>
<evidence type="ECO:0000256" key="5">
    <source>
        <dbReference type="ARBA" id="ARBA00039638"/>
    </source>
</evidence>
<dbReference type="InterPro" id="IPR045851">
    <property type="entry name" value="AMP-bd_C_sf"/>
</dbReference>
<evidence type="ECO:0000313" key="11">
    <source>
        <dbReference type="Proteomes" id="UP000245119"/>
    </source>
</evidence>
<evidence type="ECO:0000259" key="9">
    <source>
        <dbReference type="Pfam" id="PF13193"/>
    </source>
</evidence>
<name>A0A2T7PM31_POMCA</name>
<dbReference type="InterPro" id="IPR000873">
    <property type="entry name" value="AMP-dep_synth/lig_dom"/>
</dbReference>
<evidence type="ECO:0000256" key="3">
    <source>
        <dbReference type="ARBA" id="ARBA00037247"/>
    </source>
</evidence>
<dbReference type="Gene3D" id="2.30.38.10">
    <property type="entry name" value="Luciferase, Domain 3"/>
    <property type="match status" value="1"/>
</dbReference>
<dbReference type="InterPro" id="IPR025110">
    <property type="entry name" value="AMP-bd_C"/>
</dbReference>
<keyword evidence="2" id="KW-0436">Ligase</keyword>
<keyword evidence="11" id="KW-1185">Reference proteome</keyword>
<evidence type="ECO:0000256" key="1">
    <source>
        <dbReference type="ARBA" id="ARBA00006432"/>
    </source>
</evidence>
<dbReference type="Pfam" id="PF13193">
    <property type="entry name" value="AMP-binding_C"/>
    <property type="match status" value="1"/>
</dbReference>
<dbReference type="PANTHER" id="PTHR43201:SF5">
    <property type="entry name" value="MEDIUM-CHAIN ACYL-COA LIGASE ACSF2, MITOCHONDRIAL"/>
    <property type="match status" value="1"/>
</dbReference>
<dbReference type="FunFam" id="3.40.50.12780:FF:000003">
    <property type="entry name" value="Long-chain-fatty-acid--CoA ligase FadD"/>
    <property type="match status" value="1"/>
</dbReference>
<comment type="similarity">
    <text evidence="1">Belongs to the ATP-dependent AMP-binding enzyme family.</text>
</comment>
<protein>
    <recommendedName>
        <fullName evidence="5">Medium-chain acyl-CoA ligase ACSF2, mitochondrial</fullName>
        <ecNumber evidence="4">6.2.1.2</ecNumber>
    </recommendedName>
</protein>
<sequence length="673" mass="75350">MALVSRSLRRVLGLRLRHPVSCWSISRSGCCHGNLRSLAAGLLSLGLKRGDRVGIWGPNSREWVVTQYAAARAGFILVNLNPTYLKNELEYSLKKVGCKALISATGHKGLDYYETLYNLIPELAASHTGNIKSHLLPDLKILIMMGTEKYRGTFNFDNILEAASSAEVKAIYDIQDMIQFDEPVNIQFTSGTTGFPKGATLTHHNMINNAFNVGLRLDYHNRISRICCPVPLYHCIGMVLACLQIPCHGSTVVFPSKVYDAGITLKAMQDERCTSVYGVPTMFIDMLNHKDLKKLDLTSLYTGIMAGSPCPIEIMQRTIDEMNMSEVTVCYGSTETSPVTFQSLRSSSVEKRVSTVGCVSDHVEAKVVDENGAIVPAGVTGELCTRGYTTMLGYWKDEGKTAEVIKPDRWFYTGDLAVMDEEGFCSIVGRLKDMVIRGGENIYPTEIEQLLYHHPKVKDVQVIGVPDERLGEELCAWIQLKAGETLTETELRDFCKQRLARFKSQEDNNVVHEKVVFDASEKLIGQMTIKEAETVAKKDNLKLVDIGTNQDGVRSFRLLSGKELAEESIRFRTEEKNKKPKEKEFRIMCSINDHDLEIKTKQAKEAVGRGDHVKFIIKPRKKTAEDVADRQMAEMAKKIITGMENLGQIKYGIRNSQEVHLLLRPLGNTEENH</sequence>
<evidence type="ECO:0000256" key="7">
    <source>
        <dbReference type="ARBA" id="ARBA00048277"/>
    </source>
</evidence>
<dbReference type="InterPro" id="IPR036788">
    <property type="entry name" value="T_IF-3_C_sf"/>
</dbReference>
<feature type="domain" description="AMP-binding enzyme C-terminal" evidence="9">
    <location>
        <begin position="446"/>
        <end position="507"/>
    </location>
</feature>
<dbReference type="Gene3D" id="3.30.300.30">
    <property type="match status" value="1"/>
</dbReference>
<dbReference type="PROSITE" id="PS00455">
    <property type="entry name" value="AMP_BINDING"/>
    <property type="match status" value="1"/>
</dbReference>
<organism evidence="10 11">
    <name type="scientific">Pomacea canaliculata</name>
    <name type="common">Golden apple snail</name>
    <dbReference type="NCBI Taxonomy" id="400727"/>
    <lineage>
        <taxon>Eukaryota</taxon>
        <taxon>Metazoa</taxon>
        <taxon>Spiralia</taxon>
        <taxon>Lophotrochozoa</taxon>
        <taxon>Mollusca</taxon>
        <taxon>Gastropoda</taxon>
        <taxon>Caenogastropoda</taxon>
        <taxon>Architaenioglossa</taxon>
        <taxon>Ampullarioidea</taxon>
        <taxon>Ampullariidae</taxon>
        <taxon>Pomacea</taxon>
    </lineage>
</organism>
<evidence type="ECO:0000259" key="8">
    <source>
        <dbReference type="Pfam" id="PF00501"/>
    </source>
</evidence>
<dbReference type="GO" id="GO:0006413">
    <property type="term" value="P:translational initiation"/>
    <property type="evidence" value="ECO:0007669"/>
    <property type="project" value="InterPro"/>
</dbReference>
<accession>A0A2T7PM31</accession>
<comment type="catalytic activity">
    <reaction evidence="6">
        <text>octanoate + ATP + CoA = octanoyl-CoA + AMP + diphosphate</text>
        <dbReference type="Rhea" id="RHEA:33631"/>
        <dbReference type="ChEBI" id="CHEBI:25646"/>
        <dbReference type="ChEBI" id="CHEBI:30616"/>
        <dbReference type="ChEBI" id="CHEBI:33019"/>
        <dbReference type="ChEBI" id="CHEBI:57287"/>
        <dbReference type="ChEBI" id="CHEBI:57386"/>
        <dbReference type="ChEBI" id="CHEBI:456215"/>
    </reaction>
</comment>
<comment type="caution">
    <text evidence="10">The sequence shown here is derived from an EMBL/GenBank/DDBJ whole genome shotgun (WGS) entry which is preliminary data.</text>
</comment>
<gene>
    <name evidence="10" type="ORF">C0Q70_05739</name>
</gene>
<evidence type="ECO:0000256" key="6">
    <source>
        <dbReference type="ARBA" id="ARBA00047319"/>
    </source>
</evidence>
<dbReference type="STRING" id="400727.A0A2T7PM31"/>
<evidence type="ECO:0000256" key="4">
    <source>
        <dbReference type="ARBA" id="ARBA00039009"/>
    </source>
</evidence>
<dbReference type="GO" id="GO:0006631">
    <property type="term" value="P:fatty acid metabolic process"/>
    <property type="evidence" value="ECO:0007669"/>
    <property type="project" value="TreeGrafter"/>
</dbReference>
<dbReference type="PANTHER" id="PTHR43201">
    <property type="entry name" value="ACYL-COA SYNTHETASE"/>
    <property type="match status" value="1"/>
</dbReference>
<dbReference type="Gene3D" id="3.40.50.980">
    <property type="match status" value="2"/>
</dbReference>
<feature type="domain" description="AMP-dependent synthetase/ligase" evidence="8">
    <location>
        <begin position="36"/>
        <end position="395"/>
    </location>
</feature>
<reference evidence="10 11" key="1">
    <citation type="submission" date="2018-04" db="EMBL/GenBank/DDBJ databases">
        <title>The genome of golden apple snail Pomacea canaliculata provides insight into stress tolerance and invasive adaptation.</title>
        <authorList>
            <person name="Liu C."/>
            <person name="Liu B."/>
            <person name="Ren Y."/>
            <person name="Zhang Y."/>
            <person name="Wang H."/>
            <person name="Li S."/>
            <person name="Jiang F."/>
            <person name="Yin L."/>
            <person name="Zhang G."/>
            <person name="Qian W."/>
            <person name="Fan W."/>
        </authorList>
    </citation>
    <scope>NUCLEOTIDE SEQUENCE [LARGE SCALE GENOMIC DNA]</scope>
    <source>
        <strain evidence="10">SZHN2017</strain>
        <tissue evidence="10">Muscle</tissue>
    </source>
</reference>
<dbReference type="GO" id="GO:0031956">
    <property type="term" value="F:medium-chain fatty acid-CoA ligase activity"/>
    <property type="evidence" value="ECO:0007669"/>
    <property type="project" value="UniProtKB-EC"/>
</dbReference>
<dbReference type="EC" id="6.2.1.2" evidence="4"/>
<proteinExistence type="inferred from homology"/>
<dbReference type="AlphaFoldDB" id="A0A2T7PM31"/>